<dbReference type="WBParaSite" id="ACRNAN_Path_1403.g5506.t1">
    <property type="protein sequence ID" value="ACRNAN_Path_1403.g5506.t1"/>
    <property type="gene ID" value="ACRNAN_Path_1403.g5506"/>
</dbReference>
<dbReference type="Pfam" id="PF01425">
    <property type="entry name" value="Amidase"/>
    <property type="match status" value="1"/>
</dbReference>
<protein>
    <submittedName>
        <fullName evidence="4">Amidase domain-containing protein</fullName>
    </submittedName>
</protein>
<dbReference type="InterPro" id="IPR052739">
    <property type="entry name" value="FAAH2"/>
</dbReference>
<dbReference type="GO" id="GO:0012505">
    <property type="term" value="C:endomembrane system"/>
    <property type="evidence" value="ECO:0007669"/>
    <property type="project" value="TreeGrafter"/>
</dbReference>
<dbReference type="AlphaFoldDB" id="A0A914C051"/>
<keyword evidence="3" id="KW-1185">Reference proteome</keyword>
<accession>A0A914C051</accession>
<dbReference type="PANTHER" id="PTHR43372">
    <property type="entry name" value="FATTY-ACID AMIDE HYDROLASE"/>
    <property type="match status" value="1"/>
</dbReference>
<evidence type="ECO:0000313" key="3">
    <source>
        <dbReference type="Proteomes" id="UP000887540"/>
    </source>
</evidence>
<evidence type="ECO:0000256" key="1">
    <source>
        <dbReference type="ARBA" id="ARBA00009199"/>
    </source>
</evidence>
<reference evidence="4" key="1">
    <citation type="submission" date="2022-11" db="UniProtKB">
        <authorList>
            <consortium name="WormBaseParasite"/>
        </authorList>
    </citation>
    <scope>IDENTIFICATION</scope>
</reference>
<dbReference type="InterPro" id="IPR023631">
    <property type="entry name" value="Amidase_dom"/>
</dbReference>
<evidence type="ECO:0000313" key="4">
    <source>
        <dbReference type="WBParaSite" id="ACRNAN_Path_1403.g5506.t1"/>
    </source>
</evidence>
<comment type="similarity">
    <text evidence="1">Belongs to the amidase family.</text>
</comment>
<dbReference type="SUPFAM" id="SSF75304">
    <property type="entry name" value="Amidase signature (AS) enzymes"/>
    <property type="match status" value="1"/>
</dbReference>
<dbReference type="Proteomes" id="UP000887540">
    <property type="component" value="Unplaced"/>
</dbReference>
<dbReference type="InterPro" id="IPR020556">
    <property type="entry name" value="Amidase_CS"/>
</dbReference>
<dbReference type="PROSITE" id="PS00571">
    <property type="entry name" value="AMIDASES"/>
    <property type="match status" value="1"/>
</dbReference>
<dbReference type="PANTHER" id="PTHR43372:SF4">
    <property type="entry name" value="FATTY-ACID AMIDE HYDROLASE 2"/>
    <property type="match status" value="1"/>
</dbReference>
<proteinExistence type="inferred from homology"/>
<dbReference type="Gene3D" id="3.90.1300.10">
    <property type="entry name" value="Amidase signature (AS) domain"/>
    <property type="match status" value="1"/>
</dbReference>
<dbReference type="InterPro" id="IPR036928">
    <property type="entry name" value="AS_sf"/>
</dbReference>
<name>A0A914C051_9BILA</name>
<feature type="domain" description="Amidase" evidence="2">
    <location>
        <begin position="11"/>
        <end position="455"/>
    </location>
</feature>
<sequence>MIRNQQTTSTEVIETYIRRIENVNKLINAVVIKNFSNALETARQVDEYIRNLDQDSDEFKQLPENKPLLGIPFTVKDCIAVEGFVCTVGIPYRKEAIAQDDAIVIQRMMNAGGILLAVTNVPEVCMWWETTNSIFGRTNNPYDTRRIVGGSSGGEGALLAAAGSVIGIGSDIGGSIRIPSAFNGIFGLKPSAEIVPLNGHYPPIKEGYRTKMLCVGPMCRYAVDLKLMLKVLAAGKSENVLHLSQPVNLQKLRLFYMETLNSLLVENTHQDVVKALKKTVKYFEKKHDITSYRVDLPLAHYALPYWATSMDDEDSPPFYRIMSDFDKPHDVNCFAELGKWIFCQSDHTLPAIFLGLVSHRTQIRGQTRQYIESKRDQLRREVIDLLREDGILVFPSFATAPPFHNQPIFTPLNFSYTALWNALALPSIVCPVGLNEDGVPLSVQLVGAPHSDSLLIAAAYELEQGFGGWTPPGQ</sequence>
<organism evidence="3 4">
    <name type="scientific">Acrobeloides nanus</name>
    <dbReference type="NCBI Taxonomy" id="290746"/>
    <lineage>
        <taxon>Eukaryota</taxon>
        <taxon>Metazoa</taxon>
        <taxon>Ecdysozoa</taxon>
        <taxon>Nematoda</taxon>
        <taxon>Chromadorea</taxon>
        <taxon>Rhabditida</taxon>
        <taxon>Tylenchina</taxon>
        <taxon>Cephalobomorpha</taxon>
        <taxon>Cephaloboidea</taxon>
        <taxon>Cephalobidae</taxon>
        <taxon>Acrobeloides</taxon>
    </lineage>
</organism>
<evidence type="ECO:0000259" key="2">
    <source>
        <dbReference type="Pfam" id="PF01425"/>
    </source>
</evidence>